<protein>
    <submittedName>
        <fullName evidence="2">Uncharacterized protein</fullName>
    </submittedName>
</protein>
<dbReference type="AlphaFoldDB" id="A0A1X7TYA9"/>
<organism evidence="2">
    <name type="scientific">Amphimedon queenslandica</name>
    <name type="common">Sponge</name>
    <dbReference type="NCBI Taxonomy" id="400682"/>
    <lineage>
        <taxon>Eukaryota</taxon>
        <taxon>Metazoa</taxon>
        <taxon>Porifera</taxon>
        <taxon>Demospongiae</taxon>
        <taxon>Heteroscleromorpha</taxon>
        <taxon>Haplosclerida</taxon>
        <taxon>Niphatidae</taxon>
        <taxon>Amphimedon</taxon>
    </lineage>
</organism>
<proteinExistence type="predicted"/>
<feature type="region of interest" description="Disordered" evidence="1">
    <location>
        <begin position="28"/>
        <end position="65"/>
    </location>
</feature>
<dbReference type="EnsemblMetazoa" id="Aqu2.1.20282_001">
    <property type="protein sequence ID" value="Aqu2.1.20282_001"/>
    <property type="gene ID" value="Aqu2.1.20282"/>
</dbReference>
<dbReference type="InParanoid" id="A0A1X7TYA9"/>
<reference evidence="2" key="1">
    <citation type="submission" date="2017-05" db="UniProtKB">
        <authorList>
            <consortium name="EnsemblMetazoa"/>
        </authorList>
    </citation>
    <scope>IDENTIFICATION</scope>
</reference>
<accession>A0A1X7TYA9</accession>
<evidence type="ECO:0000256" key="1">
    <source>
        <dbReference type="SAM" id="MobiDB-lite"/>
    </source>
</evidence>
<evidence type="ECO:0000313" key="2">
    <source>
        <dbReference type="EnsemblMetazoa" id="Aqu2.1.20282_001"/>
    </source>
</evidence>
<name>A0A1X7TYA9_AMPQE</name>
<sequence>LFMEHLKTIIQVNTITLEIKKSELLSYTPGQEITPPQPSKPKEHSMETSAATSRSVSRHLGPAKRKQSASDLQLIFNLKEHPAFLRLYDSFSTSLRRIAVSNYTAALTVVDDSDINTAFLYR</sequence>